<dbReference type="InterPro" id="IPR051289">
    <property type="entry name" value="LAGLIDADG_Endonuclease"/>
</dbReference>
<dbReference type="SUPFAM" id="SSF55608">
    <property type="entry name" value="Homing endonucleases"/>
    <property type="match status" value="1"/>
</dbReference>
<dbReference type="EMBL" id="MEYS01000001">
    <property type="protein sequence ID" value="OGD34815.1"/>
    <property type="molecule type" value="Genomic_DNA"/>
</dbReference>
<evidence type="ECO:0000259" key="1">
    <source>
        <dbReference type="Pfam" id="PF00961"/>
    </source>
</evidence>
<gene>
    <name evidence="2" type="ORF">A2988_04985</name>
</gene>
<dbReference type="GO" id="GO:0004519">
    <property type="term" value="F:endonuclease activity"/>
    <property type="evidence" value="ECO:0007669"/>
    <property type="project" value="InterPro"/>
</dbReference>
<name>A0A1F5BW40_9BACT</name>
<dbReference type="PANTHER" id="PTHR36181">
    <property type="entry name" value="INTRON-ENCODED ENDONUCLEASE AI3-RELATED"/>
    <property type="match status" value="1"/>
</dbReference>
<dbReference type="InterPro" id="IPR027434">
    <property type="entry name" value="Homing_endonucl"/>
</dbReference>
<organism evidence="2 3">
    <name type="scientific">Candidatus Azambacteria bacterium RIFCSPLOWO2_01_FULL_46_25</name>
    <dbReference type="NCBI Taxonomy" id="1797298"/>
    <lineage>
        <taxon>Bacteria</taxon>
        <taxon>Candidatus Azamiibacteriota</taxon>
    </lineage>
</organism>
<accession>A0A1F5BW40</accession>
<proteinExistence type="predicted"/>
<reference evidence="2 3" key="1">
    <citation type="journal article" date="2016" name="Nat. Commun.">
        <title>Thousands of microbial genomes shed light on interconnected biogeochemical processes in an aquifer system.</title>
        <authorList>
            <person name="Anantharaman K."/>
            <person name="Brown C.T."/>
            <person name="Hug L.A."/>
            <person name="Sharon I."/>
            <person name="Castelle C.J."/>
            <person name="Probst A.J."/>
            <person name="Thomas B.C."/>
            <person name="Singh A."/>
            <person name="Wilkins M.J."/>
            <person name="Karaoz U."/>
            <person name="Brodie E.L."/>
            <person name="Williams K.H."/>
            <person name="Hubbard S.S."/>
            <person name="Banfield J.F."/>
        </authorList>
    </citation>
    <scope>NUCLEOTIDE SEQUENCE [LARGE SCALE GENOMIC DNA]</scope>
</reference>
<dbReference type="AlphaFoldDB" id="A0A1F5BW40"/>
<dbReference type="PANTHER" id="PTHR36181:SF2">
    <property type="entry name" value="INTRON-ENCODED ENDONUCLEASE AI3-RELATED"/>
    <property type="match status" value="1"/>
</dbReference>
<evidence type="ECO:0000313" key="2">
    <source>
        <dbReference type="EMBL" id="OGD34815.1"/>
    </source>
</evidence>
<dbReference type="Pfam" id="PF00961">
    <property type="entry name" value="LAGLIDADG_1"/>
    <property type="match status" value="1"/>
</dbReference>
<feature type="domain" description="Homing endonuclease LAGLIDADG" evidence="1">
    <location>
        <begin position="2"/>
        <end position="82"/>
    </location>
</feature>
<protein>
    <recommendedName>
        <fullName evidence="1">Homing endonuclease LAGLIDADG domain-containing protein</fullName>
    </recommendedName>
</protein>
<comment type="caution">
    <text evidence="2">The sequence shown here is derived from an EMBL/GenBank/DDBJ whole genome shotgun (WGS) entry which is preliminary data.</text>
</comment>
<dbReference type="InterPro" id="IPR004860">
    <property type="entry name" value="LAGLIDADG_dom"/>
</dbReference>
<evidence type="ECO:0000313" key="3">
    <source>
        <dbReference type="Proteomes" id="UP000176650"/>
    </source>
</evidence>
<dbReference type="Gene3D" id="3.10.28.10">
    <property type="entry name" value="Homing endonucleases"/>
    <property type="match status" value="1"/>
</dbReference>
<sequence>MKVEPRFYIKLVEKDKKILYALEKFFGCGNVYFQKDARANHQQCYRYEVANRTHLEEIIIPFFRKNNLRFPSKQKDFKIFCSLMDMMRTGNHLTEKGQAKMYLLKQKMH</sequence>
<dbReference type="Proteomes" id="UP000176650">
    <property type="component" value="Unassembled WGS sequence"/>
</dbReference>